<proteinExistence type="predicted"/>
<protein>
    <submittedName>
        <fullName evidence="1">Uncharacterized protein</fullName>
    </submittedName>
</protein>
<dbReference type="Proteomes" id="UP000035331">
    <property type="component" value="Chromosome"/>
</dbReference>
<reference evidence="2" key="1">
    <citation type="submission" date="2014-06" db="EMBL/GenBank/DDBJ databases">
        <title>The complete genome sequence of Methanosarcina barkeri CM1.</title>
        <authorList>
            <consortium name="Pastoral Greenhouse Gas Research Consortium"/>
            <person name="Lambie S.C."/>
            <person name="Leahy S.C."/>
            <person name="Kelly W.J."/>
            <person name="Li D."/>
            <person name="Reilly K."/>
            <person name="Attwood G.T."/>
            <person name="Altermann E."/>
        </authorList>
    </citation>
    <scope>NUCLEOTIDE SEQUENCE [LARGE SCALE GENOMIC DNA]</scope>
    <source>
        <strain evidence="2">CM1</strain>
    </source>
</reference>
<evidence type="ECO:0000313" key="2">
    <source>
        <dbReference type="Proteomes" id="UP000035331"/>
    </source>
</evidence>
<name>A0A0G3CCY9_METBA</name>
<sequence>MTINERQTKERMKYGIETQEIVLDGTVVPKLKDAKILEMGYKTNQDTAKRKNNI</sequence>
<organism evidence="1 2">
    <name type="scientific">Methanosarcina barkeri CM1</name>
    <dbReference type="NCBI Taxonomy" id="796385"/>
    <lineage>
        <taxon>Archaea</taxon>
        <taxon>Methanobacteriati</taxon>
        <taxon>Methanobacteriota</taxon>
        <taxon>Stenosarchaea group</taxon>
        <taxon>Methanomicrobia</taxon>
        <taxon>Methanosarcinales</taxon>
        <taxon>Methanosarcinaceae</taxon>
        <taxon>Methanosarcina</taxon>
    </lineage>
</organism>
<dbReference type="PATRIC" id="fig|796385.3.peg.3518"/>
<dbReference type="RefSeq" id="WP_158498972.1">
    <property type="nucleotide sequence ID" value="NZ_CP008746.1"/>
</dbReference>
<dbReference type="GeneID" id="43508224"/>
<accession>A0A0G3CCY9</accession>
<evidence type="ECO:0000313" key="1">
    <source>
        <dbReference type="EMBL" id="AKJ39861.1"/>
    </source>
</evidence>
<dbReference type="EMBL" id="CP008746">
    <property type="protein sequence ID" value="AKJ39861.1"/>
    <property type="molecule type" value="Genomic_DNA"/>
</dbReference>
<gene>
    <name evidence="1" type="ORF">MCM1_2865</name>
</gene>
<dbReference type="AlphaFoldDB" id="A0A0G3CCY9"/>
<reference evidence="1 2" key="2">
    <citation type="journal article" date="2015" name="Stand. Genomic Sci.">
        <title>The complete genome sequence of the rumen methanogen Methanosarcina barkeri CM1.</title>
        <authorList>
            <person name="Lambie S.C."/>
            <person name="Kelly W.J."/>
            <person name="Leahy S.C."/>
            <person name="Li D."/>
            <person name="Reilly K."/>
            <person name="McAllister T.A."/>
            <person name="Valle E.R."/>
            <person name="Attwood G.T."/>
            <person name="Altermann E."/>
        </authorList>
    </citation>
    <scope>NUCLEOTIDE SEQUENCE [LARGE SCALE GENOMIC DNA]</scope>
    <source>
        <strain evidence="1 2">CM1</strain>
    </source>
</reference>